<gene>
    <name evidence="1" type="ORF">ACH5RR_026340</name>
</gene>
<name>A0ABD2Z3D9_9GENT</name>
<dbReference type="AlphaFoldDB" id="A0ABD2Z3D9"/>
<dbReference type="EMBL" id="JBJUIK010000011">
    <property type="protein sequence ID" value="KAL3513623.1"/>
    <property type="molecule type" value="Genomic_DNA"/>
</dbReference>
<comment type="caution">
    <text evidence="1">The sequence shown here is derived from an EMBL/GenBank/DDBJ whole genome shotgun (WGS) entry which is preliminary data.</text>
</comment>
<proteinExistence type="predicted"/>
<evidence type="ECO:0000313" key="2">
    <source>
        <dbReference type="Proteomes" id="UP001630127"/>
    </source>
</evidence>
<dbReference type="Proteomes" id="UP001630127">
    <property type="component" value="Unassembled WGS sequence"/>
</dbReference>
<evidence type="ECO:0000313" key="1">
    <source>
        <dbReference type="EMBL" id="KAL3513623.1"/>
    </source>
</evidence>
<keyword evidence="2" id="KW-1185">Reference proteome</keyword>
<organism evidence="1 2">
    <name type="scientific">Cinchona calisaya</name>
    <dbReference type="NCBI Taxonomy" id="153742"/>
    <lineage>
        <taxon>Eukaryota</taxon>
        <taxon>Viridiplantae</taxon>
        <taxon>Streptophyta</taxon>
        <taxon>Embryophyta</taxon>
        <taxon>Tracheophyta</taxon>
        <taxon>Spermatophyta</taxon>
        <taxon>Magnoliopsida</taxon>
        <taxon>eudicotyledons</taxon>
        <taxon>Gunneridae</taxon>
        <taxon>Pentapetalae</taxon>
        <taxon>asterids</taxon>
        <taxon>lamiids</taxon>
        <taxon>Gentianales</taxon>
        <taxon>Rubiaceae</taxon>
        <taxon>Cinchonoideae</taxon>
        <taxon>Cinchoneae</taxon>
        <taxon>Cinchona</taxon>
    </lineage>
</organism>
<accession>A0ABD2Z3D9</accession>
<protein>
    <submittedName>
        <fullName evidence="1">Uncharacterized protein</fullName>
    </submittedName>
</protein>
<reference evidence="1 2" key="1">
    <citation type="submission" date="2024-11" db="EMBL/GenBank/DDBJ databases">
        <title>A near-complete genome assembly of Cinchona calisaya.</title>
        <authorList>
            <person name="Lian D.C."/>
            <person name="Zhao X.W."/>
            <person name="Wei L."/>
        </authorList>
    </citation>
    <scope>NUCLEOTIDE SEQUENCE [LARGE SCALE GENOMIC DNA]</scope>
    <source>
        <tissue evidence="1">Nenye</tissue>
    </source>
</reference>
<sequence>MQHQKTSSLFLSHKSLQSADALQEGSTSSSRTWRPTNQELVFFYCEEVTKIRTLWKGKNPSRRFHGFVNMGMVLIMASSNGMMNQFAREQLMSYLDYCEESTCCKRIMGGFVMNSA</sequence>